<dbReference type="AlphaFoldDB" id="A0A549TAJ6"/>
<evidence type="ECO:0000313" key="3">
    <source>
        <dbReference type="Proteomes" id="UP000316801"/>
    </source>
</evidence>
<keyword evidence="1" id="KW-0732">Signal</keyword>
<accession>A0A549TAJ6</accession>
<evidence type="ECO:0000313" key="2">
    <source>
        <dbReference type="EMBL" id="TRL38902.1"/>
    </source>
</evidence>
<evidence type="ECO:0008006" key="4">
    <source>
        <dbReference type="Google" id="ProtNLM"/>
    </source>
</evidence>
<name>A0A549TAJ6_9HYPH</name>
<dbReference type="Proteomes" id="UP000316801">
    <property type="component" value="Unassembled WGS sequence"/>
</dbReference>
<gene>
    <name evidence="2" type="ORF">FNA46_11225</name>
</gene>
<proteinExistence type="predicted"/>
<evidence type="ECO:0000256" key="1">
    <source>
        <dbReference type="SAM" id="SignalP"/>
    </source>
</evidence>
<reference evidence="2 3" key="1">
    <citation type="submission" date="2019-07" db="EMBL/GenBank/DDBJ databases">
        <title>Ln-dependent methylotrophs.</title>
        <authorList>
            <person name="Tani A."/>
        </authorList>
    </citation>
    <scope>NUCLEOTIDE SEQUENCE [LARGE SCALE GENOMIC DNA]</scope>
    <source>
        <strain evidence="2 3">SM12</strain>
    </source>
</reference>
<comment type="caution">
    <text evidence="2">The sequence shown here is derived from an EMBL/GenBank/DDBJ whole genome shotgun (WGS) entry which is preliminary data.</text>
</comment>
<feature type="signal peptide" evidence="1">
    <location>
        <begin position="1"/>
        <end position="20"/>
    </location>
</feature>
<keyword evidence="3" id="KW-1185">Reference proteome</keyword>
<feature type="chain" id="PRO_5021822850" description="UrcA family protein" evidence="1">
    <location>
        <begin position="21"/>
        <end position="129"/>
    </location>
</feature>
<protein>
    <recommendedName>
        <fullName evidence="4">UrcA family protein</fullName>
    </recommendedName>
</protein>
<organism evidence="2 3">
    <name type="scientific">Rhizobium straminoryzae</name>
    <dbReference type="NCBI Taxonomy" id="1387186"/>
    <lineage>
        <taxon>Bacteria</taxon>
        <taxon>Pseudomonadati</taxon>
        <taxon>Pseudomonadota</taxon>
        <taxon>Alphaproteobacteria</taxon>
        <taxon>Hyphomicrobiales</taxon>
        <taxon>Rhizobiaceae</taxon>
        <taxon>Rhizobium/Agrobacterium group</taxon>
        <taxon>Rhizobium</taxon>
    </lineage>
</organism>
<dbReference type="EMBL" id="VJMG01000027">
    <property type="protein sequence ID" value="TRL38902.1"/>
    <property type="molecule type" value="Genomic_DNA"/>
</dbReference>
<sequence length="129" mass="14262">MRHVLLATALITIPVTSLTAAPAAAQSPELEQACITVAKNFLLTPALKTGMVQSFPELDPPGARLTYSTRDKPEATDFTDQIECSFERATAPFGLTRFCVSDTCYSASEEKPEHRRRFEEMKALLARQK</sequence>
<dbReference type="RefSeq" id="WP_143125288.1">
    <property type="nucleotide sequence ID" value="NZ_VJMG01000027.1"/>
</dbReference>